<dbReference type="InterPro" id="IPR036271">
    <property type="entry name" value="Tet_transcr_reg_TetR-rel_C_sf"/>
</dbReference>
<reference evidence="6" key="2">
    <citation type="submission" date="2021-01" db="EMBL/GenBank/DDBJ databases">
        <authorList>
            <person name="Mieszkin S."/>
            <person name="Pouder E."/>
            <person name="Alain K."/>
        </authorList>
    </citation>
    <scope>NUCLEOTIDE SEQUENCE</scope>
    <source>
        <strain evidence="6">HW T2.11</strain>
    </source>
</reference>
<evidence type="ECO:0000256" key="2">
    <source>
        <dbReference type="ARBA" id="ARBA00023125"/>
    </source>
</evidence>
<evidence type="ECO:0000256" key="1">
    <source>
        <dbReference type="ARBA" id="ARBA00023015"/>
    </source>
</evidence>
<dbReference type="Proteomes" id="UP000708298">
    <property type="component" value="Unassembled WGS sequence"/>
</dbReference>
<evidence type="ECO:0000256" key="4">
    <source>
        <dbReference type="PROSITE-ProRule" id="PRU00335"/>
    </source>
</evidence>
<dbReference type="InterPro" id="IPR009057">
    <property type="entry name" value="Homeodomain-like_sf"/>
</dbReference>
<keyword evidence="3" id="KW-0804">Transcription</keyword>
<dbReference type="GO" id="GO:0003677">
    <property type="term" value="F:DNA binding"/>
    <property type="evidence" value="ECO:0007669"/>
    <property type="project" value="UniProtKB-UniRule"/>
</dbReference>
<keyword evidence="1" id="KW-0805">Transcription regulation</keyword>
<dbReference type="PANTHER" id="PTHR47506">
    <property type="entry name" value="TRANSCRIPTIONAL REGULATORY PROTEIN"/>
    <property type="match status" value="1"/>
</dbReference>
<proteinExistence type="predicted"/>
<name>A0A964E151_9PROT</name>
<accession>A0A964E151</accession>
<organism evidence="6 7">
    <name type="scientific">Acidisoma silvae</name>
    <dbReference type="NCBI Taxonomy" id="2802396"/>
    <lineage>
        <taxon>Bacteria</taxon>
        <taxon>Pseudomonadati</taxon>
        <taxon>Pseudomonadota</taxon>
        <taxon>Alphaproteobacteria</taxon>
        <taxon>Acetobacterales</taxon>
        <taxon>Acidocellaceae</taxon>
        <taxon>Acidisoma</taxon>
    </lineage>
</organism>
<evidence type="ECO:0000313" key="7">
    <source>
        <dbReference type="Proteomes" id="UP000708298"/>
    </source>
</evidence>
<dbReference type="Gene3D" id="1.10.357.10">
    <property type="entry name" value="Tetracycline Repressor, domain 2"/>
    <property type="match status" value="1"/>
</dbReference>
<feature type="DNA-binding region" description="H-T-H motif" evidence="4">
    <location>
        <begin position="64"/>
        <end position="83"/>
    </location>
</feature>
<keyword evidence="7" id="KW-1185">Reference proteome</keyword>
<evidence type="ECO:0000259" key="5">
    <source>
        <dbReference type="PROSITE" id="PS50977"/>
    </source>
</evidence>
<dbReference type="SUPFAM" id="SSF46689">
    <property type="entry name" value="Homeodomain-like"/>
    <property type="match status" value="1"/>
</dbReference>
<gene>
    <name evidence="6" type="ORF">ASILVAE211_21810</name>
</gene>
<dbReference type="PANTHER" id="PTHR47506:SF7">
    <property type="entry name" value="TRANSCRIPTIONAL REGULATORY PROTEIN"/>
    <property type="match status" value="1"/>
</dbReference>
<dbReference type="RefSeq" id="WP_227323486.1">
    <property type="nucleotide sequence ID" value="NZ_JAESVB010000018.1"/>
</dbReference>
<sequence length="230" mass="24456">MFPVALIDCDHNLLTLVAIAIKNIRDDALEQKMRVSKEKAAENRGALLDAASRLFREKGIGGVGVAEVAKEAGLTHGALYAHFSSKDALAAEAFNIGFAANMAAMAAWKGEREPTFEEYVRVLFSEGMRDKLATGCPMTASASDAGRQGEAVSASFARSFKEETRMVELALDPAVEPSRRAILAIASVAAQIGAIAVSRAVVKTDPALASTVLEAVRDTIIEAHRALHHP</sequence>
<dbReference type="EMBL" id="JAESVB010000018">
    <property type="protein sequence ID" value="MCB8877844.1"/>
    <property type="molecule type" value="Genomic_DNA"/>
</dbReference>
<protein>
    <submittedName>
        <fullName evidence="6">TetR/AcrR family transcriptional regulator</fullName>
    </submittedName>
</protein>
<dbReference type="Pfam" id="PF00440">
    <property type="entry name" value="TetR_N"/>
    <property type="match status" value="1"/>
</dbReference>
<dbReference type="AlphaFoldDB" id="A0A964E151"/>
<evidence type="ECO:0000256" key="3">
    <source>
        <dbReference type="ARBA" id="ARBA00023163"/>
    </source>
</evidence>
<comment type="caution">
    <text evidence="6">The sequence shown here is derived from an EMBL/GenBank/DDBJ whole genome shotgun (WGS) entry which is preliminary data.</text>
</comment>
<dbReference type="SUPFAM" id="SSF48498">
    <property type="entry name" value="Tetracyclin repressor-like, C-terminal domain"/>
    <property type="match status" value="1"/>
</dbReference>
<evidence type="ECO:0000313" key="6">
    <source>
        <dbReference type="EMBL" id="MCB8877844.1"/>
    </source>
</evidence>
<dbReference type="PRINTS" id="PR00455">
    <property type="entry name" value="HTHTETR"/>
</dbReference>
<dbReference type="Gene3D" id="1.10.10.60">
    <property type="entry name" value="Homeodomain-like"/>
    <property type="match status" value="1"/>
</dbReference>
<reference evidence="6" key="1">
    <citation type="journal article" date="2021" name="Microorganisms">
        <title>Acidisoma silvae sp. nov. and Acidisomacellulosilytica sp. nov., Two Acidophilic Bacteria Isolated from Decaying Wood, Hydrolyzing Cellulose and Producing Poly-3-hydroxybutyrate.</title>
        <authorList>
            <person name="Mieszkin S."/>
            <person name="Pouder E."/>
            <person name="Uroz S."/>
            <person name="Simon-Colin C."/>
            <person name="Alain K."/>
        </authorList>
    </citation>
    <scope>NUCLEOTIDE SEQUENCE</scope>
    <source>
        <strain evidence="6">HW T2.11</strain>
    </source>
</reference>
<dbReference type="InterPro" id="IPR001647">
    <property type="entry name" value="HTH_TetR"/>
</dbReference>
<keyword evidence="2 4" id="KW-0238">DNA-binding</keyword>
<dbReference type="PROSITE" id="PS50977">
    <property type="entry name" value="HTH_TETR_2"/>
    <property type="match status" value="1"/>
</dbReference>
<feature type="domain" description="HTH tetR-type" evidence="5">
    <location>
        <begin position="41"/>
        <end position="101"/>
    </location>
</feature>